<dbReference type="RefSeq" id="WP_000287392.1">
    <property type="nucleotide sequence ID" value="NZ_CP032365.1"/>
</dbReference>
<evidence type="ECO:0000313" key="3">
    <source>
        <dbReference type="Proteomes" id="UP000183507"/>
    </source>
</evidence>
<accession>A0A2B6HGG6</accession>
<gene>
    <name evidence="1" type="ORF">COI74_05735</name>
    <name evidence="2" type="ORF">SAMN04487767_103508</name>
</gene>
<evidence type="ECO:0000313" key="4">
    <source>
        <dbReference type="Proteomes" id="UP000225062"/>
    </source>
</evidence>
<proteinExistence type="predicted"/>
<accession>A0A1G6QHD4</accession>
<dbReference type="EMBL" id="FMZR01000003">
    <property type="protein sequence ID" value="SDC91728.1"/>
    <property type="molecule type" value="Genomic_DNA"/>
</dbReference>
<dbReference type="Proteomes" id="UP000225062">
    <property type="component" value="Unassembled WGS sequence"/>
</dbReference>
<reference evidence="2" key="2">
    <citation type="submission" date="2016-10" db="EMBL/GenBank/DDBJ databases">
        <authorList>
            <person name="de Groot N.N."/>
        </authorList>
    </citation>
    <scope>NUCLEOTIDE SEQUENCE [LARGE SCALE GENOMIC DNA]</scope>
    <source>
        <strain evidence="2">KPR-7A</strain>
    </source>
</reference>
<dbReference type="AlphaFoldDB" id="A0A1G6QHD4"/>
<reference evidence="1 4" key="3">
    <citation type="submission" date="2017-09" db="EMBL/GenBank/DDBJ databases">
        <title>Large-scale bioinformatics analysis of Bacillus genomes uncovers conserved roles of natural products in bacterial physiology.</title>
        <authorList>
            <consortium name="Agbiome Team Llc"/>
            <person name="Bleich R.M."/>
            <person name="Grubbs K.J."/>
            <person name="Santa Maria K.C."/>
            <person name="Allen S.E."/>
            <person name="Farag S."/>
            <person name="Shank E.A."/>
            <person name="Bowers A."/>
        </authorList>
    </citation>
    <scope>NUCLEOTIDE SEQUENCE [LARGE SCALE GENOMIC DNA]</scope>
    <source>
        <strain evidence="1 4">AFS032503</strain>
    </source>
</reference>
<organism evidence="2 3">
    <name type="scientific">Bacillus wiedmannii</name>
    <dbReference type="NCBI Taxonomy" id="1890302"/>
    <lineage>
        <taxon>Bacteria</taxon>
        <taxon>Bacillati</taxon>
        <taxon>Bacillota</taxon>
        <taxon>Bacilli</taxon>
        <taxon>Bacillales</taxon>
        <taxon>Bacillaceae</taxon>
        <taxon>Bacillus</taxon>
        <taxon>Bacillus cereus group</taxon>
    </lineage>
</organism>
<protein>
    <submittedName>
        <fullName evidence="2">Uncharacterized protein</fullName>
    </submittedName>
</protein>
<sequence>MYSSIKGAYWDTLDKIARKEDDKVLIKLMRDVENAVDDEFLKQIEEGTLFGGLQNKRAASKS</sequence>
<evidence type="ECO:0000313" key="2">
    <source>
        <dbReference type="EMBL" id="SDC91728.1"/>
    </source>
</evidence>
<evidence type="ECO:0000313" key="1">
    <source>
        <dbReference type="EMBL" id="PHG23119.1"/>
    </source>
</evidence>
<reference evidence="3" key="1">
    <citation type="submission" date="2016-10" db="EMBL/GenBank/DDBJ databases">
        <authorList>
            <person name="Varghese N."/>
        </authorList>
    </citation>
    <scope>NUCLEOTIDE SEQUENCE [LARGE SCALE GENOMIC DNA]</scope>
    <source>
        <strain evidence="3">KPR-7A</strain>
    </source>
</reference>
<dbReference type="EMBL" id="NUUI01000009">
    <property type="protein sequence ID" value="PHG23119.1"/>
    <property type="molecule type" value="Genomic_DNA"/>
</dbReference>
<dbReference type="Proteomes" id="UP000183507">
    <property type="component" value="Unassembled WGS sequence"/>
</dbReference>
<dbReference type="GeneID" id="51133964"/>
<name>A0A1G6QHD4_9BACI</name>